<dbReference type="GO" id="GO:0005789">
    <property type="term" value="C:endoplasmic reticulum membrane"/>
    <property type="evidence" value="ECO:0007669"/>
    <property type="project" value="UniProtKB-SubCell"/>
</dbReference>
<keyword evidence="1" id="KW-0256">Endoplasmic reticulum</keyword>
<feature type="compositionally biased region" description="Basic and acidic residues" evidence="2">
    <location>
        <begin position="296"/>
        <end position="312"/>
    </location>
</feature>
<name>A0AAV4FUP6_9GAST</name>
<feature type="region of interest" description="Disordered" evidence="2">
    <location>
        <begin position="287"/>
        <end position="473"/>
    </location>
</feature>
<comment type="similarity">
    <text evidence="1">Belongs to the phosphatidyl serine synthase family.</text>
</comment>
<dbReference type="EC" id="2.7.8.29" evidence="1"/>
<feature type="compositionally biased region" description="Basic residues" evidence="2">
    <location>
        <begin position="330"/>
        <end position="339"/>
    </location>
</feature>
<feature type="compositionally biased region" description="Polar residues" evidence="2">
    <location>
        <begin position="458"/>
        <end position="473"/>
    </location>
</feature>
<comment type="function">
    <text evidence="1">Catalyzes a base-exchange reaction in which the polar head group of phosphatidylethanolamine (PE) is replaced by L-serine.</text>
</comment>
<dbReference type="AlphaFoldDB" id="A0AAV4FUP6"/>
<feature type="transmembrane region" description="Helical" evidence="1">
    <location>
        <begin position="155"/>
        <end position="172"/>
    </location>
</feature>
<comment type="subcellular location">
    <subcellularLocation>
        <location evidence="1">Endoplasmic reticulum membrane</location>
        <topology evidence="1">Multi-pass membrane protein</topology>
    </subcellularLocation>
</comment>
<keyword evidence="1" id="KW-0808">Transferase</keyword>
<comment type="pathway">
    <text evidence="1">Phospholipid metabolism; phosphatidylserine biosynthesis.</text>
</comment>
<feature type="compositionally biased region" description="Acidic residues" evidence="2">
    <location>
        <begin position="58"/>
        <end position="76"/>
    </location>
</feature>
<comment type="caution">
    <text evidence="1">Lacks conserved residue(s) required for the propagation of feature annotation.</text>
</comment>
<dbReference type="InterPro" id="IPR004277">
    <property type="entry name" value="PSS"/>
</dbReference>
<evidence type="ECO:0000313" key="3">
    <source>
        <dbReference type="EMBL" id="GFR77213.1"/>
    </source>
</evidence>
<comment type="caution">
    <text evidence="3">The sequence shown here is derived from an EMBL/GenBank/DDBJ whole genome shotgun (WGS) entry which is preliminary data.</text>
</comment>
<accession>A0AAV4FUP6</accession>
<keyword evidence="1" id="KW-0443">Lipid metabolism</keyword>
<keyword evidence="1" id="KW-1133">Transmembrane helix</keyword>
<organism evidence="3 4">
    <name type="scientific">Elysia marginata</name>
    <dbReference type="NCBI Taxonomy" id="1093978"/>
    <lineage>
        <taxon>Eukaryota</taxon>
        <taxon>Metazoa</taxon>
        <taxon>Spiralia</taxon>
        <taxon>Lophotrochozoa</taxon>
        <taxon>Mollusca</taxon>
        <taxon>Gastropoda</taxon>
        <taxon>Heterobranchia</taxon>
        <taxon>Euthyneura</taxon>
        <taxon>Panpulmonata</taxon>
        <taxon>Sacoglossa</taxon>
        <taxon>Placobranchoidea</taxon>
        <taxon>Plakobranchidae</taxon>
        <taxon>Elysia</taxon>
    </lineage>
</organism>
<dbReference type="Proteomes" id="UP000762676">
    <property type="component" value="Unassembled WGS sequence"/>
</dbReference>
<evidence type="ECO:0000313" key="4">
    <source>
        <dbReference type="Proteomes" id="UP000762676"/>
    </source>
</evidence>
<feature type="compositionally biased region" description="Basic and acidic residues" evidence="2">
    <location>
        <begin position="341"/>
        <end position="352"/>
    </location>
</feature>
<keyword evidence="1" id="KW-1208">Phospholipid metabolism</keyword>
<keyword evidence="4" id="KW-1185">Reference proteome</keyword>
<feature type="compositionally biased region" description="Polar residues" evidence="2">
    <location>
        <begin position="354"/>
        <end position="367"/>
    </location>
</feature>
<evidence type="ECO:0000256" key="2">
    <source>
        <dbReference type="SAM" id="MobiDB-lite"/>
    </source>
</evidence>
<evidence type="ECO:0000256" key="1">
    <source>
        <dbReference type="RuleBase" id="RU368094"/>
    </source>
</evidence>
<feature type="transmembrane region" description="Helical" evidence="1">
    <location>
        <begin position="226"/>
        <end position="245"/>
    </location>
</feature>
<keyword evidence="1" id="KW-0444">Lipid biosynthesis</keyword>
<dbReference type="GO" id="GO:0106245">
    <property type="term" value="F:L-serine-phosphatidylethanolamine phosphatidyltransferase activity"/>
    <property type="evidence" value="ECO:0007669"/>
    <property type="project" value="UniProtKB-UniRule"/>
</dbReference>
<dbReference type="Pfam" id="PF03034">
    <property type="entry name" value="PSS"/>
    <property type="match status" value="1"/>
</dbReference>
<proteinExistence type="inferred from homology"/>
<keyword evidence="1" id="KW-0594">Phospholipid biosynthesis</keyword>
<sequence>MRYPSIPYCTQTAQITERCSRGIPISRGLVNFGLYCGVLDIDCYATRARLPCCSIDDDDGGGGGDDDDDDDDDDDGGAISAERLMDSVPLPRHSFGYRQAQASGASVHPGQVSAVWLSVSVKLKYNLGVCVEQRGSVVRASDFWLYVRWLDPNSTTMRILAVWILILAWQMVELNTFFLKHIFYLQPSHMLNLVRLLLICLISAPTIRQYYVYVTDTRCKRVGTQLWVFCAIMLTESIICIKFGLQMFRQTVVSYILIWLCVQHLGEYADSPIRSLKYNSGPDRTPSLSPYLTATRGRDSLPRSAHESLSDRGDEEDVLIIHSPDMNINHSKHHGKSQRKGNAEKSEGKEQNESEVNTIPQTKGLSTSSSSRRRRKQQANDGDGDGADRTQSVGGGRAGNRNNQRTRADDTSRDSDDDEEPDISAQVESLMSGQLLANGYHKVASPDKKRSPNKQGHHNPSSKPATRSKVSGR</sequence>
<feature type="region of interest" description="Disordered" evidence="2">
    <location>
        <begin position="58"/>
        <end position="78"/>
    </location>
</feature>
<dbReference type="GO" id="GO:0006659">
    <property type="term" value="P:phosphatidylserine biosynthetic process"/>
    <property type="evidence" value="ECO:0007669"/>
    <property type="project" value="UniProtKB-UniRule"/>
</dbReference>
<keyword evidence="1" id="KW-0812">Transmembrane</keyword>
<protein>
    <recommendedName>
        <fullName evidence="1">Phosphatidylserine synthase</fullName>
        <ecNumber evidence="1">2.7.8.29</ecNumber>
    </recommendedName>
    <alternativeName>
        <fullName evidence="1">Serine-exchange enzyme</fullName>
    </alternativeName>
</protein>
<gene>
    <name evidence="3" type="ORF">ElyMa_005819600</name>
</gene>
<feature type="transmembrane region" description="Helical" evidence="1">
    <location>
        <begin position="192"/>
        <end position="214"/>
    </location>
</feature>
<dbReference type="EMBL" id="BMAT01011680">
    <property type="protein sequence ID" value="GFR77213.1"/>
    <property type="molecule type" value="Genomic_DNA"/>
</dbReference>
<comment type="catalytic activity">
    <reaction evidence="1">
        <text>a 1,2-diacyl-sn-glycero-3-phosphoethanolamine + L-serine = a 1,2-diacyl-sn-glycero-3-phospho-L-serine + ethanolamine</text>
        <dbReference type="Rhea" id="RHEA:27606"/>
        <dbReference type="ChEBI" id="CHEBI:33384"/>
        <dbReference type="ChEBI" id="CHEBI:57262"/>
        <dbReference type="ChEBI" id="CHEBI:57603"/>
        <dbReference type="ChEBI" id="CHEBI:64612"/>
        <dbReference type="EC" id="2.7.8.29"/>
    </reaction>
</comment>
<reference evidence="3 4" key="1">
    <citation type="journal article" date="2021" name="Elife">
        <title>Chloroplast acquisition without the gene transfer in kleptoplastic sea slugs, Plakobranchus ocellatus.</title>
        <authorList>
            <person name="Maeda T."/>
            <person name="Takahashi S."/>
            <person name="Yoshida T."/>
            <person name="Shimamura S."/>
            <person name="Takaki Y."/>
            <person name="Nagai Y."/>
            <person name="Toyoda A."/>
            <person name="Suzuki Y."/>
            <person name="Arimoto A."/>
            <person name="Ishii H."/>
            <person name="Satoh N."/>
            <person name="Nishiyama T."/>
            <person name="Hasebe M."/>
            <person name="Maruyama T."/>
            <person name="Minagawa J."/>
            <person name="Obokata J."/>
            <person name="Shigenobu S."/>
        </authorList>
    </citation>
    <scope>NUCLEOTIDE SEQUENCE [LARGE SCALE GENOMIC DNA]</scope>
</reference>
<keyword evidence="1" id="KW-0472">Membrane</keyword>